<dbReference type="PRINTS" id="PR00261">
    <property type="entry name" value="LDLRECEPTOR"/>
</dbReference>
<dbReference type="Gene3D" id="4.10.400.10">
    <property type="entry name" value="Low-density Lipoprotein Receptor"/>
    <property type="match status" value="1"/>
</dbReference>
<feature type="transmembrane region" description="Helical" evidence="9">
    <location>
        <begin position="677"/>
        <end position="694"/>
    </location>
</feature>
<dbReference type="Pfam" id="PF00084">
    <property type="entry name" value="Sushi"/>
    <property type="match status" value="1"/>
</dbReference>
<dbReference type="Pfam" id="PF00057">
    <property type="entry name" value="Ldl_recept_a"/>
    <property type="match status" value="1"/>
</dbReference>
<evidence type="ECO:0000259" key="10">
    <source>
        <dbReference type="PROSITE" id="PS50221"/>
    </source>
</evidence>
<dbReference type="GO" id="GO:0016020">
    <property type="term" value="C:membrane"/>
    <property type="evidence" value="ECO:0007669"/>
    <property type="project" value="UniProtKB-SubCell"/>
</dbReference>
<dbReference type="PANTHER" id="PTHR45692">
    <property type="entry name" value="G_PROTEIN_RECEP_F2_4 DOMAIN-CONTAINING PROTEIN"/>
    <property type="match status" value="1"/>
</dbReference>
<comment type="caution">
    <text evidence="6">Lacks conserved residue(s) required for the propagation of feature annotation.</text>
</comment>
<feature type="disulfide bond" evidence="7">
    <location>
        <begin position="246"/>
        <end position="289"/>
    </location>
</feature>
<organism evidence="13 14">
    <name type="scientific">Holothuria leucospilota</name>
    <name type="common">Black long sea cucumber</name>
    <name type="synonym">Mertensiothuria leucospilota</name>
    <dbReference type="NCBI Taxonomy" id="206669"/>
    <lineage>
        <taxon>Eukaryota</taxon>
        <taxon>Metazoa</taxon>
        <taxon>Echinodermata</taxon>
        <taxon>Eleutherozoa</taxon>
        <taxon>Echinozoa</taxon>
        <taxon>Holothuroidea</taxon>
        <taxon>Aspidochirotacea</taxon>
        <taxon>Aspidochirotida</taxon>
        <taxon>Holothuriidae</taxon>
        <taxon>Holothuria</taxon>
    </lineage>
</organism>
<dbReference type="PROSITE" id="PS50261">
    <property type="entry name" value="G_PROTEIN_RECEP_F2_4"/>
    <property type="match status" value="1"/>
</dbReference>
<dbReference type="InterPro" id="IPR000832">
    <property type="entry name" value="GPCR_2_secretin-like"/>
</dbReference>
<evidence type="ECO:0000256" key="9">
    <source>
        <dbReference type="SAM" id="Phobius"/>
    </source>
</evidence>
<feature type="domain" description="Sushi" evidence="12">
    <location>
        <begin position="244"/>
        <end position="304"/>
    </location>
</feature>
<evidence type="ECO:0000259" key="12">
    <source>
        <dbReference type="PROSITE" id="PS50923"/>
    </source>
</evidence>
<dbReference type="InterPro" id="IPR035976">
    <property type="entry name" value="Sushi/SCR/CCP_sf"/>
</dbReference>
<comment type="subcellular location">
    <subcellularLocation>
        <location evidence="1">Membrane</location>
        <topology evidence="1">Multi-pass membrane protein</topology>
    </subcellularLocation>
</comment>
<dbReference type="InterPro" id="IPR036055">
    <property type="entry name" value="LDL_receptor-like_sf"/>
</dbReference>
<feature type="transmembrane region" description="Helical" evidence="9">
    <location>
        <begin position="789"/>
        <end position="813"/>
    </location>
</feature>
<evidence type="ECO:0000256" key="4">
    <source>
        <dbReference type="ARBA" id="ARBA00023136"/>
    </source>
</evidence>
<dbReference type="SUPFAM" id="SSF57424">
    <property type="entry name" value="LDL receptor-like module"/>
    <property type="match status" value="2"/>
</dbReference>
<feature type="region of interest" description="Disordered" evidence="8">
    <location>
        <begin position="905"/>
        <end position="940"/>
    </location>
</feature>
<evidence type="ECO:0000256" key="2">
    <source>
        <dbReference type="ARBA" id="ARBA00022692"/>
    </source>
</evidence>
<evidence type="ECO:0000256" key="1">
    <source>
        <dbReference type="ARBA" id="ARBA00004141"/>
    </source>
</evidence>
<dbReference type="SMART" id="SM00042">
    <property type="entry name" value="CUB"/>
    <property type="match status" value="1"/>
</dbReference>
<dbReference type="PROSITE" id="PS01209">
    <property type="entry name" value="LDLRA_1"/>
    <property type="match status" value="1"/>
</dbReference>
<feature type="transmembrane region" description="Helical" evidence="9">
    <location>
        <begin position="866"/>
        <end position="889"/>
    </location>
</feature>
<dbReference type="CDD" id="cd00033">
    <property type="entry name" value="CCP"/>
    <property type="match status" value="1"/>
</dbReference>
<dbReference type="PANTHER" id="PTHR45692:SF1">
    <property type="entry name" value="G-PROTEIN COUPLED RECEPTORS FAMILY 2 PROFILE 2 DOMAIN-CONTAINING PROTEIN"/>
    <property type="match status" value="1"/>
</dbReference>
<dbReference type="SMART" id="SM00303">
    <property type="entry name" value="GPS"/>
    <property type="match status" value="1"/>
</dbReference>
<dbReference type="Gene3D" id="2.60.220.50">
    <property type="match status" value="1"/>
</dbReference>
<dbReference type="SUPFAM" id="SSF81321">
    <property type="entry name" value="Family A G protein-coupled receptor-like"/>
    <property type="match status" value="1"/>
</dbReference>
<keyword evidence="2 9" id="KW-0812">Transmembrane</keyword>
<feature type="transmembrane region" description="Helical" evidence="9">
    <location>
        <begin position="746"/>
        <end position="769"/>
    </location>
</feature>
<dbReference type="Pfam" id="PF01825">
    <property type="entry name" value="GPS"/>
    <property type="match status" value="1"/>
</dbReference>
<evidence type="ECO:0000259" key="11">
    <source>
        <dbReference type="PROSITE" id="PS50261"/>
    </source>
</evidence>
<dbReference type="OrthoDB" id="1100386at2759"/>
<keyword evidence="3 9" id="KW-1133">Transmembrane helix</keyword>
<sequence length="940" mass="104666">MFEFPCRDGTCIPEGKTCDGYNDCSLSEDEFQCDISETIFVTSSFNFTSVNYPSNYISNHQRETVFSTSDDSRLLLTLDFIYVQLHFDQFLVGNGNIPFLQPLLIWSGGPAVDSIKILSSGSSLWLVFITDSSVTRKGFSGTVQSVKNPYMGSDCMDGFDCQNGVCIPQELACDFQIHCANYFDEGFCFGEKFTKRSSTSTHLSTYKNIDMVEATTADMASTISTVSTKSTVTPSQGESTSGVDGCNIPGFLPSNLFVEPKATEYDEGTSIQYFCGDGFIINGNSKALCLNGKWLPPSVPKCEGFDAFETRLVVITDILSGQNVTSQDVERAADTIEKATDSKEFLKSDTDVVELIAVSLESVVEAGEPSLKVTDPVVRTINNLMDIDESVLQKGKTKTGRFVAALEKQISNMQTIEGNYSQILENVAVSAVKVNSSNVQKKLGFATFYPDYDPSLLEEDRREANIQTFLDREGFPVRETIASISLPKAAVGLLAEADQVNRQEVPVSFFVYNNAKLFHPTKRSEPSEMDLRSVVNEYIGSRIISAQLEHETVPNTTLPSESPVVIKFKTDSVKNADDTITDRECVFWNYDKETQEGFWSNDGCLQMPDELDLTVCSCNRFANFAVLIRIRLLRAHSATVPLHYVTLIGSIVSGTCLVLCILTLLSFKELRSRQTTYIHINICVSLLGFYTAFFPSTLVDVIRPVTCAVTSTAIQFFALSALTWMSVEAVNILILLVKLRKKNIRYFMPIACVLGYGCPVVAVVLVALFDLSSDYGNTSFCFIQPGYALYFGFLAEVFFLFLFNCIVFTSIICKMVCRPPTMSKRSDFIRFNECIVRVQHGVLFWFLFLVSWTFAFLSVTDKEKQIYEILYCTIVTSQGLAAFLLLCFANPSIRQLYTKVTEERKRDVQELREVSLSPGPSTSRATSKKEADHNMNDVNA</sequence>
<comment type="caution">
    <text evidence="13">The sequence shown here is derived from an EMBL/GenBank/DDBJ whole genome shotgun (WGS) entry which is preliminary data.</text>
</comment>
<dbReference type="InterPro" id="IPR046338">
    <property type="entry name" value="GAIN_dom_sf"/>
</dbReference>
<dbReference type="PROSITE" id="PS50221">
    <property type="entry name" value="GAIN_B"/>
    <property type="match status" value="1"/>
</dbReference>
<feature type="disulfide bond" evidence="6">
    <location>
        <begin position="161"/>
        <end position="179"/>
    </location>
</feature>
<dbReference type="AlphaFoldDB" id="A0A9Q1CGH7"/>
<dbReference type="Gene3D" id="1.20.1070.10">
    <property type="entry name" value="Rhodopsin 7-helix transmembrane proteins"/>
    <property type="match status" value="1"/>
</dbReference>
<dbReference type="GO" id="GO:0004930">
    <property type="term" value="F:G protein-coupled receptor activity"/>
    <property type="evidence" value="ECO:0007669"/>
    <property type="project" value="InterPro"/>
</dbReference>
<feature type="transmembrane region" description="Helical" evidence="9">
    <location>
        <begin position="834"/>
        <end position="854"/>
    </location>
</feature>
<feature type="domain" description="G-protein coupled receptors family 2 profile 2" evidence="11">
    <location>
        <begin position="642"/>
        <end position="890"/>
    </location>
</feature>
<dbReference type="InterPro" id="IPR002172">
    <property type="entry name" value="LDrepeatLR_classA_rpt"/>
</dbReference>
<dbReference type="EMBL" id="JAIZAY010000004">
    <property type="protein sequence ID" value="KAJ8044255.1"/>
    <property type="molecule type" value="Genomic_DNA"/>
</dbReference>
<proteinExistence type="predicted"/>
<gene>
    <name evidence="13" type="ORF">HOLleu_11664</name>
</gene>
<reference evidence="13" key="1">
    <citation type="submission" date="2021-10" db="EMBL/GenBank/DDBJ databases">
        <title>Tropical sea cucumber genome reveals ecological adaptation and Cuvierian tubules defense mechanism.</title>
        <authorList>
            <person name="Chen T."/>
        </authorList>
    </citation>
    <scope>NUCLEOTIDE SEQUENCE</scope>
    <source>
        <strain evidence="13">Nanhai2018</strain>
        <tissue evidence="13">Muscle</tissue>
    </source>
</reference>
<evidence type="ECO:0000313" key="13">
    <source>
        <dbReference type="EMBL" id="KAJ8044255.1"/>
    </source>
</evidence>
<feature type="disulfide bond" evidence="7">
    <location>
        <begin position="275"/>
        <end position="302"/>
    </location>
</feature>
<dbReference type="CDD" id="cd00112">
    <property type="entry name" value="LDLa"/>
    <property type="match status" value="2"/>
</dbReference>
<evidence type="ECO:0000256" key="7">
    <source>
        <dbReference type="PROSITE-ProRule" id="PRU00302"/>
    </source>
</evidence>
<dbReference type="Pfam" id="PF00002">
    <property type="entry name" value="7tm_2"/>
    <property type="match status" value="1"/>
</dbReference>
<dbReference type="SUPFAM" id="SSF57535">
    <property type="entry name" value="Complement control module/SCR domain"/>
    <property type="match status" value="1"/>
</dbReference>
<feature type="compositionally biased region" description="Basic and acidic residues" evidence="8">
    <location>
        <begin position="927"/>
        <end position="940"/>
    </location>
</feature>
<dbReference type="InterPro" id="IPR000859">
    <property type="entry name" value="CUB_dom"/>
</dbReference>
<feature type="transmembrane region" description="Helical" evidence="9">
    <location>
        <begin position="714"/>
        <end position="737"/>
    </location>
</feature>
<accession>A0A9Q1CGH7</accession>
<feature type="transmembrane region" description="Helical" evidence="9">
    <location>
        <begin position="642"/>
        <end position="665"/>
    </location>
</feature>
<dbReference type="InterPro" id="IPR017981">
    <property type="entry name" value="GPCR_2-like_7TM"/>
</dbReference>
<dbReference type="SMART" id="SM00192">
    <property type="entry name" value="LDLa"/>
    <property type="match status" value="2"/>
</dbReference>
<dbReference type="SMART" id="SM00032">
    <property type="entry name" value="CCP"/>
    <property type="match status" value="1"/>
</dbReference>
<evidence type="ECO:0000256" key="3">
    <source>
        <dbReference type="ARBA" id="ARBA00022989"/>
    </source>
</evidence>
<dbReference type="CDD" id="cd00041">
    <property type="entry name" value="CUB"/>
    <property type="match status" value="1"/>
</dbReference>
<keyword evidence="14" id="KW-1185">Reference proteome</keyword>
<keyword evidence="13" id="KW-0675">Receptor</keyword>
<keyword evidence="5 7" id="KW-1015">Disulfide bond</keyword>
<dbReference type="GO" id="GO:0007166">
    <property type="term" value="P:cell surface receptor signaling pathway"/>
    <property type="evidence" value="ECO:0007669"/>
    <property type="project" value="InterPro"/>
</dbReference>
<keyword evidence="7" id="KW-0768">Sushi</keyword>
<evidence type="ECO:0000313" key="14">
    <source>
        <dbReference type="Proteomes" id="UP001152320"/>
    </source>
</evidence>
<evidence type="ECO:0000256" key="8">
    <source>
        <dbReference type="SAM" id="MobiDB-lite"/>
    </source>
</evidence>
<dbReference type="PROSITE" id="PS50923">
    <property type="entry name" value="SUSHI"/>
    <property type="match status" value="1"/>
</dbReference>
<feature type="disulfide bond" evidence="6">
    <location>
        <begin position="6"/>
        <end position="24"/>
    </location>
</feature>
<name>A0A9Q1CGH7_HOLLE</name>
<dbReference type="Gene3D" id="2.10.70.10">
    <property type="entry name" value="Complement Module, domain 1"/>
    <property type="match status" value="1"/>
</dbReference>
<protein>
    <submittedName>
        <fullName evidence="13">Adhesion G protein-coupled receptor L3</fullName>
    </submittedName>
</protein>
<dbReference type="Proteomes" id="UP001152320">
    <property type="component" value="Chromosome 4"/>
</dbReference>
<dbReference type="InterPro" id="IPR023415">
    <property type="entry name" value="LDLR_class-A_CS"/>
</dbReference>
<feature type="disulfide bond" evidence="6">
    <location>
        <begin position="173"/>
        <end position="188"/>
    </location>
</feature>
<feature type="domain" description="GAIN-B" evidence="10">
    <location>
        <begin position="453"/>
        <end position="634"/>
    </location>
</feature>
<feature type="disulfide bond" evidence="6">
    <location>
        <begin position="18"/>
        <end position="33"/>
    </location>
</feature>
<dbReference type="InterPro" id="IPR000436">
    <property type="entry name" value="Sushi_SCR_CCP_dom"/>
</dbReference>
<dbReference type="PROSITE" id="PS50068">
    <property type="entry name" value="LDLRA_2"/>
    <property type="match status" value="2"/>
</dbReference>
<dbReference type="InterPro" id="IPR057244">
    <property type="entry name" value="GAIN_B"/>
</dbReference>
<evidence type="ECO:0000256" key="6">
    <source>
        <dbReference type="PROSITE-ProRule" id="PRU00124"/>
    </source>
</evidence>
<dbReference type="InterPro" id="IPR035914">
    <property type="entry name" value="Sperma_CUB_dom_sf"/>
</dbReference>
<dbReference type="Gene3D" id="2.60.120.290">
    <property type="entry name" value="Spermadhesin, CUB domain"/>
    <property type="match status" value="1"/>
</dbReference>
<keyword evidence="4 9" id="KW-0472">Membrane</keyword>
<dbReference type="InterPro" id="IPR000203">
    <property type="entry name" value="GPS"/>
</dbReference>
<evidence type="ECO:0000256" key="5">
    <source>
        <dbReference type="ARBA" id="ARBA00023157"/>
    </source>
</evidence>
<dbReference type="SUPFAM" id="SSF49854">
    <property type="entry name" value="Spermadhesin, CUB domain"/>
    <property type="match status" value="1"/>
</dbReference>